<dbReference type="Proteomes" id="UP000032503">
    <property type="component" value="Unassembled WGS sequence"/>
</dbReference>
<dbReference type="RefSeq" id="WP_044442995.1">
    <property type="nucleotide sequence ID" value="NZ_FUYG01000010.1"/>
</dbReference>
<keyword evidence="1" id="KW-0812">Transmembrane</keyword>
<reference evidence="5" key="3">
    <citation type="submission" date="2017-02" db="EMBL/GenBank/DDBJ databases">
        <authorList>
            <person name="Varghese N."/>
            <person name="Submissions S."/>
        </authorList>
    </citation>
    <scope>NUCLEOTIDE SEQUENCE [LARGE SCALE GENOMIC DNA]</scope>
    <source>
        <strain evidence="5">VKM Ac-2052</strain>
    </source>
</reference>
<dbReference type="EMBL" id="JYFC01000007">
    <property type="protein sequence ID" value="KJC63435.1"/>
    <property type="molecule type" value="Genomic_DNA"/>
</dbReference>
<name>A0A1T4YKD6_9MICO</name>
<evidence type="ECO:0000313" key="3">
    <source>
        <dbReference type="EMBL" id="SKB01721.1"/>
    </source>
</evidence>
<accession>A0A1T4YKD6</accession>
<protein>
    <submittedName>
        <fullName evidence="3">Uncharacterized protein</fullName>
    </submittedName>
</protein>
<keyword evidence="1" id="KW-0472">Membrane</keyword>
<evidence type="ECO:0000313" key="5">
    <source>
        <dbReference type="Proteomes" id="UP000189735"/>
    </source>
</evidence>
<reference evidence="2 4" key="1">
    <citation type="journal article" date="2001" name="Int. J. Syst. Evol. Microbiol.">
        <title>Agreia bicolorata gen. nov., sp. nov., to accommodate actinobacteria isolated from narrow reed grass infected by the nematode Heteroanguina graminophila.</title>
        <authorList>
            <person name="Evtushenko L.I."/>
            <person name="Dorofeeva L.V."/>
            <person name="Dobrovolskaya T.G."/>
            <person name="Streshinskaya G.M."/>
            <person name="Subbotin S.A."/>
            <person name="Tiedje J.M."/>
        </authorList>
    </citation>
    <scope>NUCLEOTIDE SEQUENCE [LARGE SCALE GENOMIC DNA]</scope>
    <source>
        <strain evidence="2 4">VKM Ac-1804</strain>
    </source>
</reference>
<feature type="transmembrane region" description="Helical" evidence="1">
    <location>
        <begin position="7"/>
        <end position="25"/>
    </location>
</feature>
<evidence type="ECO:0000313" key="2">
    <source>
        <dbReference type="EMBL" id="KJC63435.1"/>
    </source>
</evidence>
<feature type="transmembrane region" description="Helical" evidence="1">
    <location>
        <begin position="31"/>
        <end position="48"/>
    </location>
</feature>
<proteinExistence type="predicted"/>
<keyword evidence="1" id="KW-1133">Transmembrane helix</keyword>
<keyword evidence="4" id="KW-1185">Reference proteome</keyword>
<organism evidence="3 5">
    <name type="scientific">Agreia bicolorata</name>
    <dbReference type="NCBI Taxonomy" id="110935"/>
    <lineage>
        <taxon>Bacteria</taxon>
        <taxon>Bacillati</taxon>
        <taxon>Actinomycetota</taxon>
        <taxon>Actinomycetes</taxon>
        <taxon>Micrococcales</taxon>
        <taxon>Microbacteriaceae</taxon>
        <taxon>Agreia</taxon>
    </lineage>
</organism>
<evidence type="ECO:0000256" key="1">
    <source>
        <dbReference type="SAM" id="Phobius"/>
    </source>
</evidence>
<dbReference type="AlphaFoldDB" id="A0A1T4YKD6"/>
<dbReference type="EMBL" id="FUYG01000010">
    <property type="protein sequence ID" value="SKB01721.1"/>
    <property type="molecule type" value="Genomic_DNA"/>
</dbReference>
<gene>
    <name evidence="3" type="ORF">SAMN06295879_3318</name>
    <name evidence="2" type="ORF">TZ00_15345</name>
</gene>
<reference evidence="3" key="4">
    <citation type="submission" date="2017-02" db="EMBL/GenBank/DDBJ databases">
        <authorList>
            <person name="Peterson S.W."/>
        </authorList>
    </citation>
    <scope>NUCLEOTIDE SEQUENCE [LARGE SCALE GENOMIC DNA]</scope>
    <source>
        <strain evidence="3">VKM Ac-2052</strain>
    </source>
</reference>
<reference evidence="2" key="2">
    <citation type="submission" date="2015-02" db="EMBL/GenBank/DDBJ databases">
        <authorList>
            <person name="Vasilyev I.Y."/>
            <person name="Siniagina M.N."/>
            <person name="Malanin S.Y."/>
            <person name="Boulygina E.A."/>
            <person name="Grygoryeva T.V."/>
            <person name="Yarullina D.R."/>
            <person name="Ilinskaya O.N."/>
        </authorList>
    </citation>
    <scope>NUCLEOTIDE SEQUENCE</scope>
    <source>
        <strain evidence="2">VKM Ac-1804</strain>
    </source>
</reference>
<sequence>MNAFRNTALVLLTGFGVYFAVLVPALTLSWIMIPVGVILLVAAVVLAIDTRRDRRRSSQTQADKKP</sequence>
<evidence type="ECO:0000313" key="4">
    <source>
        <dbReference type="Proteomes" id="UP000032503"/>
    </source>
</evidence>
<dbReference type="Proteomes" id="UP000189735">
    <property type="component" value="Unassembled WGS sequence"/>
</dbReference>